<evidence type="ECO:0000259" key="2">
    <source>
        <dbReference type="Pfam" id="PF17780"/>
    </source>
</evidence>
<name>A0A835IRH6_9MAGN</name>
<protein>
    <recommendedName>
        <fullName evidence="2">OCRE domain-containing protein</fullName>
    </recommendedName>
</protein>
<feature type="compositionally biased region" description="Acidic residues" evidence="1">
    <location>
        <begin position="448"/>
        <end position="457"/>
    </location>
</feature>
<feature type="compositionally biased region" description="Polar residues" evidence="1">
    <location>
        <begin position="470"/>
        <end position="484"/>
    </location>
</feature>
<dbReference type="InterPro" id="IPR041591">
    <property type="entry name" value="OCRE"/>
</dbReference>
<proteinExistence type="predicted"/>
<dbReference type="Proteomes" id="UP000631114">
    <property type="component" value="Unassembled WGS sequence"/>
</dbReference>
<keyword evidence="4" id="KW-1185">Reference proteome</keyword>
<sequence>MLNVPNLIAYVDALRVLGFVIGGVTMHYLDEEQIHISDNLNFDYTKSIISIIVSCPSVSCGLNCKENIELEKYVGSRVIAPNQNLNLAILLKLSESDYNKKLGDSRQKKARFPKGKKVKDDDDELGPVVAVPIGPTVDLSDPQEAAKERARRRSGMTTELFIEQGAKGILKDVSAAEVTYKDNADFGDHGIQIEPFNLEQEREEGYFDDDGNFVEYVRENEIKDAWLDSVVVDSRYVGNKIVAPKTEEETPDLSPDDIGKMKRRIADLLEPEETVLQALRRLKGTSTDRKEKMPEDIKQMFDQLTEDSVKLMENGDYNVYHEKREVFVREAGTDPICLGELDDDNEWIVESEQPVLPQDTTWMDIVDCFVAQEGEPCRKRRRSRDFTKSTKGKNKVIEDEEEEIVGDIMLEDDNGGMEEVDMAVIDGNVQGYERIAKAKEGTSRGDDWDMFADDDENPSANDNGLVVGSTPDSHTQPSSDVVHTSLESGDAENDYVYDESSGYYYSSTLGYYYDPTSGLYCSANSGTWFAFNEQTGTYEEVQGEAENPTS</sequence>
<dbReference type="AlphaFoldDB" id="A0A835IRH6"/>
<evidence type="ECO:0000313" key="3">
    <source>
        <dbReference type="EMBL" id="KAF9623765.1"/>
    </source>
</evidence>
<reference evidence="3 4" key="1">
    <citation type="submission" date="2020-10" db="EMBL/GenBank/DDBJ databases">
        <title>The Coptis chinensis genome and diversification of protoberbering-type alkaloids.</title>
        <authorList>
            <person name="Wang B."/>
            <person name="Shu S."/>
            <person name="Song C."/>
            <person name="Liu Y."/>
        </authorList>
    </citation>
    <scope>NUCLEOTIDE SEQUENCE [LARGE SCALE GENOMIC DNA]</scope>
    <source>
        <strain evidence="3">HL-2020</strain>
        <tissue evidence="3">Leaf</tissue>
    </source>
</reference>
<dbReference type="GO" id="GO:0005682">
    <property type="term" value="C:U5 snRNP"/>
    <property type="evidence" value="ECO:0007669"/>
    <property type="project" value="InterPro"/>
</dbReference>
<organism evidence="3 4">
    <name type="scientific">Coptis chinensis</name>
    <dbReference type="NCBI Taxonomy" id="261450"/>
    <lineage>
        <taxon>Eukaryota</taxon>
        <taxon>Viridiplantae</taxon>
        <taxon>Streptophyta</taxon>
        <taxon>Embryophyta</taxon>
        <taxon>Tracheophyta</taxon>
        <taxon>Spermatophyta</taxon>
        <taxon>Magnoliopsida</taxon>
        <taxon>Ranunculales</taxon>
        <taxon>Ranunculaceae</taxon>
        <taxon>Coptidoideae</taxon>
        <taxon>Coptis</taxon>
    </lineage>
</organism>
<comment type="caution">
    <text evidence="3">The sequence shown here is derived from an EMBL/GenBank/DDBJ whole genome shotgun (WGS) entry which is preliminary data.</text>
</comment>
<evidence type="ECO:0000313" key="4">
    <source>
        <dbReference type="Proteomes" id="UP000631114"/>
    </source>
</evidence>
<evidence type="ECO:0000256" key="1">
    <source>
        <dbReference type="SAM" id="MobiDB-lite"/>
    </source>
</evidence>
<gene>
    <name evidence="3" type="ORF">IFM89_005272</name>
</gene>
<dbReference type="PANTHER" id="PTHR13138">
    <property type="entry name" value="PROTEIN LIN1"/>
    <property type="match status" value="1"/>
</dbReference>
<dbReference type="CDD" id="cd16166">
    <property type="entry name" value="OCRE_SUA_like"/>
    <property type="match status" value="1"/>
</dbReference>
<dbReference type="InterPro" id="IPR035623">
    <property type="entry name" value="SUA-like_OCRE"/>
</dbReference>
<feature type="domain" description="OCRE" evidence="2">
    <location>
        <begin position="492"/>
        <end position="541"/>
    </location>
</feature>
<dbReference type="OrthoDB" id="331341at2759"/>
<dbReference type="InterPro" id="IPR039905">
    <property type="entry name" value="CD2BP2/Lin1"/>
</dbReference>
<accession>A0A835IRH6</accession>
<dbReference type="EMBL" id="JADFTS010000001">
    <property type="protein sequence ID" value="KAF9623765.1"/>
    <property type="molecule type" value="Genomic_DNA"/>
</dbReference>
<dbReference type="PANTHER" id="PTHR13138:SF3">
    <property type="entry name" value="CD2 ANTIGEN CYTOPLASMIC TAIL-BINDING PROTEIN 2"/>
    <property type="match status" value="1"/>
</dbReference>
<feature type="region of interest" description="Disordered" evidence="1">
    <location>
        <begin position="443"/>
        <end position="484"/>
    </location>
</feature>
<dbReference type="Pfam" id="PF17780">
    <property type="entry name" value="OCRE"/>
    <property type="match status" value="1"/>
</dbReference>